<dbReference type="PANTHER" id="PTHR47901">
    <property type="entry name" value="CASPASE RECRUITMENT DOMAIN-CONTAINING PROTEIN 18"/>
    <property type="match status" value="1"/>
</dbReference>
<comment type="caution">
    <text evidence="13">The sequence shown here is derived from an EMBL/GenBank/DDBJ whole genome shotgun (WGS) entry which is preliminary data.</text>
</comment>
<dbReference type="SMART" id="SM00114">
    <property type="entry name" value="CARD"/>
    <property type="match status" value="1"/>
</dbReference>
<name>A0A212FNV6_DANPL</name>
<evidence type="ECO:0000313" key="14">
    <source>
        <dbReference type="Proteomes" id="UP000007151"/>
    </source>
</evidence>
<dbReference type="GO" id="GO:0006915">
    <property type="term" value="P:apoptotic process"/>
    <property type="evidence" value="ECO:0007669"/>
    <property type="project" value="UniProtKB-KW"/>
</dbReference>
<dbReference type="InterPro" id="IPR001309">
    <property type="entry name" value="Pept_C14_p20"/>
</dbReference>
<evidence type="ECO:0000259" key="10">
    <source>
        <dbReference type="PROSITE" id="PS50207"/>
    </source>
</evidence>
<evidence type="ECO:0000259" key="11">
    <source>
        <dbReference type="PROSITE" id="PS50208"/>
    </source>
</evidence>
<dbReference type="Proteomes" id="UP000007151">
    <property type="component" value="Unassembled WGS sequence"/>
</dbReference>
<dbReference type="GO" id="GO:0004197">
    <property type="term" value="F:cysteine-type endopeptidase activity"/>
    <property type="evidence" value="ECO:0007669"/>
    <property type="project" value="InterPro"/>
</dbReference>
<sequence length="448" mass="50188">MEERHRRAIQQNFTSLVEQTDLDMMVSALYERGVFSEQMIEQYKDVSKDVRYRKRLLYMDVTRRGPQAFGHLLDALFEAGHWNLVRDLDPHSALHSRPQTTRRPLPDTSSHSSENNFVSISAQKKKTKSVPEPAKSPRRHTPATSSPGPDEAEDTAEIPQIDVVKSTKFYEDGHDIKLYRTRGRNRGVLVVFTYIEFLHNTASYRRGADVDCQRLKYLFNELGFKVLSYINLTESETWNTLHSLKEVVAGVDCVFIVVSSHGYPSSHGSDIDIRCHDGRFISVFEIVNHFNNERFPALRGIPKVFIFQLCRGNNESFLYGGAESDGTAGGAAGGAGGGAGPPRLLPPESPGGGRALDRVTSDILVAHSTIPGNVSFRDRRDGSWYIQALCSVFAARAHDCHVEKLFTLVDKELHKNFHVQTSAVEKWGFNCRLYLHPGLVETDGAGEP</sequence>
<evidence type="ECO:0000256" key="6">
    <source>
        <dbReference type="ARBA" id="ARBA00023145"/>
    </source>
</evidence>
<evidence type="ECO:0000256" key="3">
    <source>
        <dbReference type="ARBA" id="ARBA00022703"/>
    </source>
</evidence>
<dbReference type="KEGG" id="dpl:KGM_205925"/>
<dbReference type="InterPro" id="IPR029030">
    <property type="entry name" value="Caspase-like_dom_sf"/>
</dbReference>
<dbReference type="AlphaFoldDB" id="A0A212FNV6"/>
<accession>A0A212FNV6</accession>
<feature type="domain" description="Caspase family p10" evidence="10">
    <location>
        <begin position="359"/>
        <end position="417"/>
    </location>
</feature>
<comment type="similarity">
    <text evidence="1 8">Belongs to the peptidase C14A family.</text>
</comment>
<feature type="compositionally biased region" description="Polar residues" evidence="9">
    <location>
        <begin position="97"/>
        <end position="122"/>
    </location>
</feature>
<dbReference type="InterPro" id="IPR011600">
    <property type="entry name" value="Pept_C14_caspase"/>
</dbReference>
<organism evidence="13 14">
    <name type="scientific">Danaus plexippus plexippus</name>
    <dbReference type="NCBI Taxonomy" id="278856"/>
    <lineage>
        <taxon>Eukaryota</taxon>
        <taxon>Metazoa</taxon>
        <taxon>Ecdysozoa</taxon>
        <taxon>Arthropoda</taxon>
        <taxon>Hexapoda</taxon>
        <taxon>Insecta</taxon>
        <taxon>Pterygota</taxon>
        <taxon>Neoptera</taxon>
        <taxon>Endopterygota</taxon>
        <taxon>Lepidoptera</taxon>
        <taxon>Glossata</taxon>
        <taxon>Ditrysia</taxon>
        <taxon>Papilionoidea</taxon>
        <taxon>Nymphalidae</taxon>
        <taxon>Danainae</taxon>
        <taxon>Danaini</taxon>
        <taxon>Danaina</taxon>
        <taxon>Danaus</taxon>
        <taxon>Danaus</taxon>
    </lineage>
</organism>
<evidence type="ECO:0000256" key="2">
    <source>
        <dbReference type="ARBA" id="ARBA00022670"/>
    </source>
</evidence>
<proteinExistence type="inferred from homology"/>
<dbReference type="Gene3D" id="3.40.50.1460">
    <property type="match status" value="1"/>
</dbReference>
<gene>
    <name evidence="13" type="ORF">KGM_205925</name>
</gene>
<evidence type="ECO:0000256" key="9">
    <source>
        <dbReference type="SAM" id="MobiDB-lite"/>
    </source>
</evidence>
<evidence type="ECO:0000313" key="13">
    <source>
        <dbReference type="EMBL" id="OWR55428.1"/>
    </source>
</evidence>
<dbReference type="GO" id="GO:0042981">
    <property type="term" value="P:regulation of apoptotic process"/>
    <property type="evidence" value="ECO:0007669"/>
    <property type="project" value="InterPro"/>
</dbReference>
<dbReference type="InParanoid" id="A0A212FNV6"/>
<dbReference type="PANTHER" id="PTHR47901:SF8">
    <property type="entry name" value="CASPASE-3"/>
    <property type="match status" value="1"/>
</dbReference>
<dbReference type="InterPro" id="IPR001315">
    <property type="entry name" value="CARD"/>
</dbReference>
<dbReference type="Pfam" id="PF00619">
    <property type="entry name" value="CARD"/>
    <property type="match status" value="1"/>
</dbReference>
<evidence type="ECO:0000256" key="7">
    <source>
        <dbReference type="PIRSR" id="PIRSR038001-1"/>
    </source>
</evidence>
<dbReference type="InterPro" id="IPR002398">
    <property type="entry name" value="Pept_C14"/>
</dbReference>
<feature type="region of interest" description="Disordered" evidence="9">
    <location>
        <begin position="329"/>
        <end position="352"/>
    </location>
</feature>
<dbReference type="PROSITE" id="PS50208">
    <property type="entry name" value="CASPASE_P20"/>
    <property type="match status" value="1"/>
</dbReference>
<feature type="active site" evidence="7">
    <location>
        <position position="310"/>
    </location>
</feature>
<dbReference type="InterPro" id="IPR011029">
    <property type="entry name" value="DEATH-like_dom_sf"/>
</dbReference>
<dbReference type="eggNOG" id="KOG3573">
    <property type="taxonomic scope" value="Eukaryota"/>
</dbReference>
<dbReference type="Gene3D" id="1.10.533.10">
    <property type="entry name" value="Death Domain, Fas"/>
    <property type="match status" value="1"/>
</dbReference>
<evidence type="ECO:0000256" key="1">
    <source>
        <dbReference type="ARBA" id="ARBA00010134"/>
    </source>
</evidence>
<keyword evidence="14" id="KW-1185">Reference proteome</keyword>
<dbReference type="PROSITE" id="PS50207">
    <property type="entry name" value="CASPASE_P10"/>
    <property type="match status" value="1"/>
</dbReference>
<dbReference type="SUPFAM" id="SSF52129">
    <property type="entry name" value="Caspase-like"/>
    <property type="match status" value="1"/>
</dbReference>
<dbReference type="SUPFAM" id="SSF47986">
    <property type="entry name" value="DEATH domain"/>
    <property type="match status" value="1"/>
</dbReference>
<evidence type="ECO:0000256" key="8">
    <source>
        <dbReference type="RuleBase" id="RU003971"/>
    </source>
</evidence>
<feature type="domain" description="CARD" evidence="12">
    <location>
        <begin position="1"/>
        <end position="78"/>
    </location>
</feature>
<evidence type="ECO:0000256" key="5">
    <source>
        <dbReference type="ARBA" id="ARBA00022807"/>
    </source>
</evidence>
<feature type="region of interest" description="Disordered" evidence="9">
    <location>
        <begin position="92"/>
        <end position="157"/>
    </location>
</feature>
<dbReference type="Pfam" id="PF00656">
    <property type="entry name" value="Peptidase_C14"/>
    <property type="match status" value="1"/>
</dbReference>
<keyword evidence="3" id="KW-0053">Apoptosis</keyword>
<dbReference type="PRINTS" id="PR00376">
    <property type="entry name" value="IL1BCENZYME"/>
</dbReference>
<dbReference type="GO" id="GO:0006508">
    <property type="term" value="P:proteolysis"/>
    <property type="evidence" value="ECO:0007669"/>
    <property type="project" value="UniProtKB-KW"/>
</dbReference>
<dbReference type="PIRSF" id="PIRSF038001">
    <property type="entry name" value="Caspase_ICE"/>
    <property type="match status" value="1"/>
</dbReference>
<dbReference type="FunCoup" id="A0A212FNV6">
    <property type="interactions" value="102"/>
</dbReference>
<evidence type="ECO:0000259" key="12">
    <source>
        <dbReference type="PROSITE" id="PS50209"/>
    </source>
</evidence>
<dbReference type="InterPro" id="IPR015917">
    <property type="entry name" value="Pept_C14A"/>
</dbReference>
<dbReference type="SMART" id="SM00115">
    <property type="entry name" value="CASc"/>
    <property type="match status" value="1"/>
</dbReference>
<feature type="compositionally biased region" description="Gly residues" evidence="9">
    <location>
        <begin position="329"/>
        <end position="340"/>
    </location>
</feature>
<keyword evidence="2" id="KW-0645">Protease</keyword>
<dbReference type="EMBL" id="AGBW02004392">
    <property type="protein sequence ID" value="OWR55428.1"/>
    <property type="molecule type" value="Genomic_DNA"/>
</dbReference>
<reference evidence="13 14" key="1">
    <citation type="journal article" date="2011" name="Cell">
        <title>The monarch butterfly genome yields insights into long-distance migration.</title>
        <authorList>
            <person name="Zhan S."/>
            <person name="Merlin C."/>
            <person name="Boore J.L."/>
            <person name="Reppert S.M."/>
        </authorList>
    </citation>
    <scope>NUCLEOTIDE SEQUENCE [LARGE SCALE GENOMIC DNA]</scope>
    <source>
        <strain evidence="13">F-2</strain>
    </source>
</reference>
<evidence type="ECO:0000256" key="4">
    <source>
        <dbReference type="ARBA" id="ARBA00022801"/>
    </source>
</evidence>
<dbReference type="CDD" id="cd01671">
    <property type="entry name" value="CARD"/>
    <property type="match status" value="1"/>
</dbReference>
<dbReference type="InterPro" id="IPR002138">
    <property type="entry name" value="Pept_C14_p10"/>
</dbReference>
<feature type="domain" description="Caspase family p20" evidence="11">
    <location>
        <begin position="185"/>
        <end position="314"/>
    </location>
</feature>
<keyword evidence="5" id="KW-0788">Thiol protease</keyword>
<keyword evidence="6" id="KW-0865">Zymogen</keyword>
<protein>
    <submittedName>
        <fullName evidence="13">Caspase Nc</fullName>
    </submittedName>
</protein>
<dbReference type="PROSITE" id="PS50209">
    <property type="entry name" value="CARD"/>
    <property type="match status" value="1"/>
</dbReference>
<keyword evidence="4" id="KW-0378">Hydrolase</keyword>
<feature type="active site" evidence="7">
    <location>
        <position position="261"/>
    </location>
</feature>
<dbReference type="STRING" id="278856.A0A212FNV6"/>